<proteinExistence type="predicted"/>
<feature type="coiled-coil region" evidence="1">
    <location>
        <begin position="35"/>
        <end position="65"/>
    </location>
</feature>
<dbReference type="VEuPathDB" id="CryptoDB:Cvel_12513"/>
<gene>
    <name evidence="2" type="ORF">Cvel_12513</name>
</gene>
<accession>A0A0G4IAR0</accession>
<keyword evidence="1" id="KW-0175">Coiled coil</keyword>
<protein>
    <submittedName>
        <fullName evidence="2">Uncharacterized protein</fullName>
    </submittedName>
</protein>
<evidence type="ECO:0000313" key="2">
    <source>
        <dbReference type="EMBL" id="CEM54114.1"/>
    </source>
</evidence>
<name>A0A0G4IAR0_9ALVE</name>
<dbReference type="AlphaFoldDB" id="A0A0G4IAR0"/>
<dbReference type="EMBL" id="CDMZ01005756">
    <property type="protein sequence ID" value="CEM54114.1"/>
    <property type="molecule type" value="Genomic_DNA"/>
</dbReference>
<reference evidence="2" key="1">
    <citation type="submission" date="2014-11" db="EMBL/GenBank/DDBJ databases">
        <authorList>
            <person name="Otto D Thomas"/>
            <person name="Naeem Raeece"/>
        </authorList>
    </citation>
    <scope>NUCLEOTIDE SEQUENCE</scope>
</reference>
<sequence>MKGKIAAVEADIAGVEAALNVTRASPLVNATHPQYTQLRDDLKQLRDHVTELQKEENLLLAQQQQQASASSGAYFEDGIDIHSGDYTVKREHFVDELLKGQTRKLIVLKALPASGKKTTLDLVEARLKKDRRPYYRFSARPLRSPESYIRGDYVKDGIAVFSGCEYVLIDDAYNLYGTSEKVSSIEEPA</sequence>
<evidence type="ECO:0000256" key="1">
    <source>
        <dbReference type="SAM" id="Coils"/>
    </source>
</evidence>
<organism evidence="2">
    <name type="scientific">Chromera velia CCMP2878</name>
    <dbReference type="NCBI Taxonomy" id="1169474"/>
    <lineage>
        <taxon>Eukaryota</taxon>
        <taxon>Sar</taxon>
        <taxon>Alveolata</taxon>
        <taxon>Colpodellida</taxon>
        <taxon>Chromeraceae</taxon>
        <taxon>Chromera</taxon>
    </lineage>
</organism>